<organism evidence="2 3">
    <name type="scientific">Sagittula stellata (strain ATCC 700073 / DSM 11524 / E-37)</name>
    <dbReference type="NCBI Taxonomy" id="388399"/>
    <lineage>
        <taxon>Bacteria</taxon>
        <taxon>Pseudomonadati</taxon>
        <taxon>Pseudomonadota</taxon>
        <taxon>Alphaproteobacteria</taxon>
        <taxon>Rhodobacterales</taxon>
        <taxon>Roseobacteraceae</taxon>
        <taxon>Sagittula</taxon>
    </lineage>
</organism>
<accession>A3K038</accession>
<dbReference type="eggNOG" id="ENOG50339KW">
    <property type="taxonomic scope" value="Bacteria"/>
</dbReference>
<dbReference type="OrthoDB" id="7871759at2"/>
<feature type="transmembrane region" description="Helical" evidence="1">
    <location>
        <begin position="20"/>
        <end position="37"/>
    </location>
</feature>
<dbReference type="RefSeq" id="WP_005856576.1">
    <property type="nucleotide sequence ID" value="NZ_AAYA01000003.1"/>
</dbReference>
<dbReference type="Proteomes" id="UP000005713">
    <property type="component" value="Unassembled WGS sequence"/>
</dbReference>
<keyword evidence="1" id="KW-0472">Membrane</keyword>
<reference evidence="2 3" key="1">
    <citation type="submission" date="2006-06" db="EMBL/GenBank/DDBJ databases">
        <authorList>
            <person name="Moran M.A."/>
            <person name="Ferriera S."/>
            <person name="Johnson J."/>
            <person name="Kravitz S."/>
            <person name="Beeson K."/>
            <person name="Sutton G."/>
            <person name="Rogers Y.-H."/>
            <person name="Friedman R."/>
            <person name="Frazier M."/>
            <person name="Venter J.C."/>
        </authorList>
    </citation>
    <scope>NUCLEOTIDE SEQUENCE [LARGE SCALE GENOMIC DNA]</scope>
    <source>
        <strain evidence="2 3">E-37</strain>
    </source>
</reference>
<name>A3K038_SAGS3</name>
<keyword evidence="3" id="KW-1185">Reference proteome</keyword>
<evidence type="ECO:0008006" key="4">
    <source>
        <dbReference type="Google" id="ProtNLM"/>
    </source>
</evidence>
<dbReference type="AlphaFoldDB" id="A3K038"/>
<sequence length="59" mass="6396">MSITREHDLHKRRKSRNIGVGLALGAFIVIVFGMTVVKVERGDFQMQPAAATQGDGNGN</sequence>
<keyword evidence="1" id="KW-1133">Transmembrane helix</keyword>
<keyword evidence="1" id="KW-0812">Transmembrane</keyword>
<protein>
    <recommendedName>
        <fullName evidence="4">Cytochrome C oxidase assembly protein</fullName>
    </recommendedName>
</protein>
<proteinExistence type="predicted"/>
<evidence type="ECO:0000313" key="3">
    <source>
        <dbReference type="Proteomes" id="UP000005713"/>
    </source>
</evidence>
<dbReference type="EMBL" id="AAYA01000003">
    <property type="protein sequence ID" value="EBA09153.1"/>
    <property type="molecule type" value="Genomic_DNA"/>
</dbReference>
<evidence type="ECO:0000256" key="1">
    <source>
        <dbReference type="SAM" id="Phobius"/>
    </source>
</evidence>
<gene>
    <name evidence="2" type="ORF">SSE37_22964</name>
</gene>
<comment type="caution">
    <text evidence="2">The sequence shown here is derived from an EMBL/GenBank/DDBJ whole genome shotgun (WGS) entry which is preliminary data.</text>
</comment>
<evidence type="ECO:0000313" key="2">
    <source>
        <dbReference type="EMBL" id="EBA09153.1"/>
    </source>
</evidence>